<comment type="caution">
    <text evidence="1">The sequence shown here is derived from an EMBL/GenBank/DDBJ whole genome shotgun (WGS) entry which is preliminary data.</text>
</comment>
<gene>
    <name evidence="1" type="ORF">RchiOBHm_Chr5g0065761</name>
</gene>
<sequence length="49" mass="5690">MCWCGFESPQPQSLEFILDFSIFGWPGSVWEFHFRVGPTCADLERHVIS</sequence>
<evidence type="ECO:0000313" key="2">
    <source>
        <dbReference type="Proteomes" id="UP000238479"/>
    </source>
</evidence>
<reference evidence="1 2" key="1">
    <citation type="journal article" date="2018" name="Nat. Genet.">
        <title>The Rosa genome provides new insights in the design of modern roses.</title>
        <authorList>
            <person name="Bendahmane M."/>
        </authorList>
    </citation>
    <scope>NUCLEOTIDE SEQUENCE [LARGE SCALE GENOMIC DNA]</scope>
    <source>
        <strain evidence="2">cv. Old Blush</strain>
    </source>
</reference>
<dbReference type="Proteomes" id="UP000238479">
    <property type="component" value="Chromosome 5"/>
</dbReference>
<dbReference type="EMBL" id="PDCK01000043">
    <property type="protein sequence ID" value="PRQ34161.1"/>
    <property type="molecule type" value="Genomic_DNA"/>
</dbReference>
<protein>
    <submittedName>
        <fullName evidence="1">Uncharacterized protein</fullName>
    </submittedName>
</protein>
<proteinExistence type="predicted"/>
<organism evidence="1 2">
    <name type="scientific">Rosa chinensis</name>
    <name type="common">China rose</name>
    <dbReference type="NCBI Taxonomy" id="74649"/>
    <lineage>
        <taxon>Eukaryota</taxon>
        <taxon>Viridiplantae</taxon>
        <taxon>Streptophyta</taxon>
        <taxon>Embryophyta</taxon>
        <taxon>Tracheophyta</taxon>
        <taxon>Spermatophyta</taxon>
        <taxon>Magnoliopsida</taxon>
        <taxon>eudicotyledons</taxon>
        <taxon>Gunneridae</taxon>
        <taxon>Pentapetalae</taxon>
        <taxon>rosids</taxon>
        <taxon>fabids</taxon>
        <taxon>Rosales</taxon>
        <taxon>Rosaceae</taxon>
        <taxon>Rosoideae</taxon>
        <taxon>Rosoideae incertae sedis</taxon>
        <taxon>Rosa</taxon>
    </lineage>
</organism>
<keyword evidence="2" id="KW-1185">Reference proteome</keyword>
<accession>A0A2P6QJ10</accession>
<name>A0A2P6QJ10_ROSCH</name>
<dbReference type="Gramene" id="PRQ34161">
    <property type="protein sequence ID" value="PRQ34161"/>
    <property type="gene ID" value="RchiOBHm_Chr5g0065761"/>
</dbReference>
<evidence type="ECO:0000313" key="1">
    <source>
        <dbReference type="EMBL" id="PRQ34161.1"/>
    </source>
</evidence>
<dbReference type="AlphaFoldDB" id="A0A2P6QJ10"/>